<feature type="domain" description="Amine oxidase" evidence="4">
    <location>
        <begin position="36"/>
        <end position="481"/>
    </location>
</feature>
<keyword evidence="6" id="KW-1185">Reference proteome</keyword>
<dbReference type="InterPro" id="IPR002937">
    <property type="entry name" value="Amino_oxidase"/>
</dbReference>
<dbReference type="GO" id="GO:0009063">
    <property type="term" value="P:amino acid catabolic process"/>
    <property type="evidence" value="ECO:0007669"/>
    <property type="project" value="TreeGrafter"/>
</dbReference>
<dbReference type="Proteomes" id="UP000012081">
    <property type="component" value="Unassembled WGS sequence"/>
</dbReference>
<evidence type="ECO:0000256" key="3">
    <source>
        <dbReference type="PIRSR" id="PIRSR601613-1"/>
    </source>
</evidence>
<dbReference type="Gene3D" id="1.10.405.10">
    <property type="entry name" value="Guanine Nucleotide Dissociation Inhibitor, domain 1"/>
    <property type="match status" value="1"/>
</dbReference>
<dbReference type="PRINTS" id="PR00757">
    <property type="entry name" value="AMINEOXDASEF"/>
</dbReference>
<evidence type="ECO:0000313" key="6">
    <source>
        <dbReference type="Proteomes" id="UP000012081"/>
    </source>
</evidence>
<organism evidence="5 6">
    <name type="scientific">Brevibacillus borstelensis AK1</name>
    <dbReference type="NCBI Taxonomy" id="1300222"/>
    <lineage>
        <taxon>Bacteria</taxon>
        <taxon>Bacillati</taxon>
        <taxon>Bacillota</taxon>
        <taxon>Bacilli</taxon>
        <taxon>Bacillales</taxon>
        <taxon>Paenibacillaceae</taxon>
        <taxon>Brevibacillus</taxon>
    </lineage>
</organism>
<sequence>MPVLNSLSLDQMVRIIHHGLERSNKPQRVLIAGAGMAGLVAGSLLKEAGHDVTILEASRRVGGRIFTLRSPFSEGHYFEAGAMRIPRSHSLTLAYIRKYKLPVNKFINQTPNDLIYVNGVKTRRRIYERSPDILNFPVAKKESGKTAEDLIRLVAQPVIDFIRQDPERNWPRIIEALDRYSMETFLRYNPLGPSLTAEAVDMIKVLLAFEGFPELSFLEVLRNIIAIAPESEFYEITGGNDQLPNAFFNQLSDHILFSMKVTSLSLSGNYLRLSAIDTNTMQKLEFTADRLILTIPFSLMNFIEVQPYDLFSYYKWKAIHQLHYVSSTKIGIQFSRRFWEDAGMFGGQTVTDLPIRFAYYPSHRFGDAEGVVLASYTWEDDALPWVSMSRQVQVEEALGDLAEIHGEQTKRYFVSGFVQNWALHPYSAGAFSMFKPNQEKDLSPYIALPEGNIHFAGEHTSHFRSWIQGAIESGIRAAYEVNQAD</sequence>
<feature type="binding site" evidence="3">
    <location>
        <begin position="56"/>
        <end position="57"/>
    </location>
    <ligand>
        <name>FAD</name>
        <dbReference type="ChEBI" id="CHEBI:57692"/>
    </ligand>
</feature>
<comment type="cofactor">
    <cofactor evidence="1">
        <name>FAD</name>
        <dbReference type="ChEBI" id="CHEBI:57692"/>
    </cofactor>
</comment>
<accession>M8E5U9</accession>
<dbReference type="Gene3D" id="3.90.660.10">
    <property type="match status" value="1"/>
</dbReference>
<dbReference type="Pfam" id="PF01593">
    <property type="entry name" value="Amino_oxidase"/>
    <property type="match status" value="1"/>
</dbReference>
<evidence type="ECO:0000259" key="4">
    <source>
        <dbReference type="Pfam" id="PF01593"/>
    </source>
</evidence>
<dbReference type="STRING" id="1300222.I532_19631"/>
<dbReference type="Gene3D" id="3.50.50.60">
    <property type="entry name" value="FAD/NAD(P)-binding domain"/>
    <property type="match status" value="1"/>
</dbReference>
<feature type="binding site" evidence="3">
    <location>
        <position position="84"/>
    </location>
    <ligand>
        <name>substrate</name>
    </ligand>
</feature>
<dbReference type="EMBL" id="APBN01000011">
    <property type="protein sequence ID" value="EMT50850.1"/>
    <property type="molecule type" value="Genomic_DNA"/>
</dbReference>
<dbReference type="SUPFAM" id="SSF51905">
    <property type="entry name" value="FAD/NAD(P)-binding domain"/>
    <property type="match status" value="1"/>
</dbReference>
<dbReference type="PANTHER" id="PTHR10742:SF342">
    <property type="entry name" value="AMINE OXIDASE"/>
    <property type="match status" value="1"/>
</dbReference>
<feature type="binding site" evidence="3">
    <location>
        <begin position="81"/>
        <end position="84"/>
    </location>
    <ligand>
        <name>FAD</name>
        <dbReference type="ChEBI" id="CHEBI:57692"/>
    </ligand>
</feature>
<dbReference type="GO" id="GO:0001716">
    <property type="term" value="F:L-amino-acid oxidase activity"/>
    <property type="evidence" value="ECO:0007669"/>
    <property type="project" value="TreeGrafter"/>
</dbReference>
<keyword evidence="2" id="KW-0560">Oxidoreductase</keyword>
<dbReference type="SUPFAM" id="SSF54373">
    <property type="entry name" value="FAD-linked reductases, C-terminal domain"/>
    <property type="match status" value="1"/>
</dbReference>
<evidence type="ECO:0000313" key="5">
    <source>
        <dbReference type="EMBL" id="EMT50850.1"/>
    </source>
</evidence>
<dbReference type="RefSeq" id="WP_003390368.1">
    <property type="nucleotide sequence ID" value="NZ_APBN01000011.1"/>
</dbReference>
<feature type="binding site" evidence="3">
    <location>
        <position position="261"/>
    </location>
    <ligand>
        <name>FAD</name>
        <dbReference type="ChEBI" id="CHEBI:57692"/>
    </ligand>
</feature>
<evidence type="ECO:0000256" key="1">
    <source>
        <dbReference type="ARBA" id="ARBA00001974"/>
    </source>
</evidence>
<dbReference type="InterPro" id="IPR050281">
    <property type="entry name" value="Flavin_monoamine_oxidase"/>
</dbReference>
<dbReference type="AlphaFoldDB" id="M8E5U9"/>
<dbReference type="InterPro" id="IPR036188">
    <property type="entry name" value="FAD/NAD-bd_sf"/>
</dbReference>
<dbReference type="OrthoDB" id="25353at2"/>
<protein>
    <submittedName>
        <fullName evidence="5">Amine oxidase</fullName>
    </submittedName>
</protein>
<gene>
    <name evidence="5" type="ORF">I532_19631</name>
</gene>
<name>M8E5U9_9BACL</name>
<dbReference type="InterPro" id="IPR001613">
    <property type="entry name" value="Flavin_amine_oxidase"/>
</dbReference>
<proteinExistence type="predicted"/>
<comment type="caution">
    <text evidence="5">The sequence shown here is derived from an EMBL/GenBank/DDBJ whole genome shotgun (WGS) entry which is preliminary data.</text>
</comment>
<feature type="binding site" evidence="3">
    <location>
        <position position="458"/>
    </location>
    <ligand>
        <name>FAD</name>
        <dbReference type="ChEBI" id="CHEBI:57692"/>
    </ligand>
</feature>
<dbReference type="PANTHER" id="PTHR10742">
    <property type="entry name" value="FLAVIN MONOAMINE OXIDASE"/>
    <property type="match status" value="1"/>
</dbReference>
<evidence type="ECO:0000256" key="2">
    <source>
        <dbReference type="ARBA" id="ARBA00023002"/>
    </source>
</evidence>
<dbReference type="PATRIC" id="fig|1300222.3.peg.4122"/>
<reference evidence="5 6" key="1">
    <citation type="submission" date="2013-03" db="EMBL/GenBank/DDBJ databases">
        <title>Assembly of a new bacterial strain Brevibacillus borstelensis AK1.</title>
        <authorList>
            <person name="Rajan I."/>
            <person name="PoliReddy D."/>
            <person name="Sugumar T."/>
            <person name="Rathinam K."/>
            <person name="Alqarawi S."/>
            <person name="Khalil A.B."/>
            <person name="Sivakumar N."/>
        </authorList>
    </citation>
    <scope>NUCLEOTIDE SEQUENCE [LARGE SCALE GENOMIC DNA]</scope>
    <source>
        <strain evidence="5 6">AK1</strain>
    </source>
</reference>